<evidence type="ECO:0000256" key="2">
    <source>
        <dbReference type="ARBA" id="ARBA00005787"/>
    </source>
</evidence>
<evidence type="ECO:0000256" key="5">
    <source>
        <dbReference type="ARBA" id="ARBA00023136"/>
    </source>
</evidence>
<evidence type="ECO:0000256" key="3">
    <source>
        <dbReference type="ARBA" id="ARBA00022692"/>
    </source>
</evidence>
<gene>
    <name evidence="7" type="ORF">EVAR_8616_1</name>
</gene>
<dbReference type="OrthoDB" id="6432214at2759"/>
<dbReference type="GO" id="GO:0007605">
    <property type="term" value="P:sensory perception of sound"/>
    <property type="evidence" value="ECO:0007669"/>
    <property type="project" value="UniProtKB-ARBA"/>
</dbReference>
<evidence type="ECO:0000256" key="1">
    <source>
        <dbReference type="ARBA" id="ARBA00004141"/>
    </source>
</evidence>
<proteinExistence type="inferred from homology"/>
<dbReference type="GO" id="GO:0016020">
    <property type="term" value="C:membrane"/>
    <property type="evidence" value="ECO:0007669"/>
    <property type="project" value="UniProtKB-SubCell"/>
</dbReference>
<keyword evidence="4 6" id="KW-1133">Transmembrane helix</keyword>
<evidence type="ECO:0000256" key="4">
    <source>
        <dbReference type="ARBA" id="ARBA00022989"/>
    </source>
</evidence>
<protein>
    <submittedName>
        <fullName evidence="7">Uncharacterized protein</fullName>
    </submittedName>
</protein>
<dbReference type="InterPro" id="IPR026748">
    <property type="entry name" value="Clarin"/>
</dbReference>
<dbReference type="AlphaFoldDB" id="A0A4C1XJ26"/>
<evidence type="ECO:0000313" key="7">
    <source>
        <dbReference type="EMBL" id="GBP62277.1"/>
    </source>
</evidence>
<dbReference type="Proteomes" id="UP000299102">
    <property type="component" value="Unassembled WGS sequence"/>
</dbReference>
<feature type="transmembrane region" description="Helical" evidence="6">
    <location>
        <begin position="173"/>
        <end position="193"/>
    </location>
</feature>
<comment type="subcellular location">
    <subcellularLocation>
        <location evidence="1">Membrane</location>
        <topology evidence="1">Multi-pass membrane protein</topology>
    </subcellularLocation>
</comment>
<reference evidence="7 8" key="1">
    <citation type="journal article" date="2019" name="Commun. Biol.">
        <title>The bagworm genome reveals a unique fibroin gene that provides high tensile strength.</title>
        <authorList>
            <person name="Kono N."/>
            <person name="Nakamura H."/>
            <person name="Ohtoshi R."/>
            <person name="Tomita M."/>
            <person name="Numata K."/>
            <person name="Arakawa K."/>
        </authorList>
    </citation>
    <scope>NUCLEOTIDE SEQUENCE [LARGE SCALE GENOMIC DNA]</scope>
</reference>
<dbReference type="STRING" id="151549.A0A4C1XJ26"/>
<keyword evidence="3 6" id="KW-0812">Transmembrane</keyword>
<dbReference type="PANTHER" id="PTHR31548:SF1">
    <property type="entry name" value="LD47387P"/>
    <property type="match status" value="1"/>
</dbReference>
<comment type="caution">
    <text evidence="7">The sequence shown here is derived from an EMBL/GenBank/DDBJ whole genome shotgun (WGS) entry which is preliminary data.</text>
</comment>
<organism evidence="7 8">
    <name type="scientific">Eumeta variegata</name>
    <name type="common">Bagworm moth</name>
    <name type="synonym">Eumeta japonica</name>
    <dbReference type="NCBI Taxonomy" id="151549"/>
    <lineage>
        <taxon>Eukaryota</taxon>
        <taxon>Metazoa</taxon>
        <taxon>Ecdysozoa</taxon>
        <taxon>Arthropoda</taxon>
        <taxon>Hexapoda</taxon>
        <taxon>Insecta</taxon>
        <taxon>Pterygota</taxon>
        <taxon>Neoptera</taxon>
        <taxon>Endopterygota</taxon>
        <taxon>Lepidoptera</taxon>
        <taxon>Glossata</taxon>
        <taxon>Ditrysia</taxon>
        <taxon>Tineoidea</taxon>
        <taxon>Psychidae</taxon>
        <taxon>Oiketicinae</taxon>
        <taxon>Eumeta</taxon>
    </lineage>
</organism>
<feature type="transmembrane region" description="Helical" evidence="6">
    <location>
        <begin position="7"/>
        <end position="27"/>
    </location>
</feature>
<name>A0A4C1XJ26_EUMVA</name>
<dbReference type="EMBL" id="BGZK01000837">
    <property type="protein sequence ID" value="GBP62277.1"/>
    <property type="molecule type" value="Genomic_DNA"/>
</dbReference>
<keyword evidence="8" id="KW-1185">Reference proteome</keyword>
<keyword evidence="5 6" id="KW-0472">Membrane</keyword>
<dbReference type="PANTHER" id="PTHR31548">
    <property type="entry name" value="CLARIN"/>
    <property type="match status" value="1"/>
</dbReference>
<evidence type="ECO:0000256" key="6">
    <source>
        <dbReference type="SAM" id="Phobius"/>
    </source>
</evidence>
<evidence type="ECO:0000313" key="8">
    <source>
        <dbReference type="Proteomes" id="UP000299102"/>
    </source>
</evidence>
<sequence length="330" mass="36123">MEERRIDAAIAFVLSVLSISLIITSAATDHWVKADVWVPGNTLTTDSVHYGLYGGKVEFRQTTTSVSHDLHMLCVMTASACAVTCKTTPGARRQEVLYLAGGIRPASLACDANAGFNPQLPYLGFLPVISTALYVTVNLFLYLQLFFAVCSALLALVNACANPTKPLLGLQGLAWASCASALMGTVVVMIWGIHYGASSFQNHLAFAYVAAQTSNTYPSLGYSYWHKNLSKVLLHLPRSASDLAAHKTRLSKVNKPPKELHVGKKLVDTVLRKTSRFRVTFLRHAYRCGCAVGGRVFLEQYGAHQYAASPKQKRKVLKKIDYNIHCNANE</sequence>
<comment type="similarity">
    <text evidence="2">Belongs to the clarin family.</text>
</comment>
<feature type="transmembrane region" description="Helical" evidence="6">
    <location>
        <begin position="139"/>
        <end position="161"/>
    </location>
</feature>
<accession>A0A4C1XJ26</accession>